<dbReference type="Pfam" id="PF00632">
    <property type="entry name" value="HECT"/>
    <property type="match status" value="1"/>
</dbReference>
<dbReference type="InterPro" id="IPR000569">
    <property type="entry name" value="HECT_dom"/>
</dbReference>
<evidence type="ECO:0000256" key="1">
    <source>
        <dbReference type="ARBA" id="ARBA00022679"/>
    </source>
</evidence>
<dbReference type="PROSITE" id="PS50237">
    <property type="entry name" value="HECT"/>
    <property type="match status" value="1"/>
</dbReference>
<gene>
    <name evidence="5" type="ORF">ATANTOWER_029544</name>
</gene>
<reference evidence="5 6" key="1">
    <citation type="submission" date="2021-07" db="EMBL/GenBank/DDBJ databases">
        <authorList>
            <person name="Palmer J.M."/>
        </authorList>
    </citation>
    <scope>NUCLEOTIDE SEQUENCE [LARGE SCALE GENOMIC DNA]</scope>
    <source>
        <strain evidence="5 6">AT_MEX2019</strain>
        <tissue evidence="5">Muscle</tissue>
    </source>
</reference>
<dbReference type="Proteomes" id="UP001345963">
    <property type="component" value="Unassembled WGS sequence"/>
</dbReference>
<evidence type="ECO:0000256" key="3">
    <source>
        <dbReference type="PROSITE-ProRule" id="PRU00104"/>
    </source>
</evidence>
<dbReference type="InterPro" id="IPR035983">
    <property type="entry name" value="Hect_E3_ubiquitin_ligase"/>
</dbReference>
<accession>A0ABU7A9G2</accession>
<keyword evidence="2 3" id="KW-0833">Ubl conjugation pathway</keyword>
<keyword evidence="6" id="KW-1185">Reference proteome</keyword>
<keyword evidence="1" id="KW-0808">Transferase</keyword>
<sequence>MSWQCPGIFLGSPLRTGDGCLTNCSSTQIWPLLKERTDTAPLLFPRTSDIQFTAQIILDKINWPTHDDEEDIEVSLEDTCRVSRFLRTFIENASSKQLEKLVQFWLGWNVVPRSLDVEVVENSFPKSSTCFHLLKLPRHYTEYSSFKTDIIAAISTVDTGFGMI</sequence>
<feature type="domain" description="HECT" evidence="4">
    <location>
        <begin position="122"/>
        <end position="164"/>
    </location>
</feature>
<dbReference type="Gene3D" id="3.30.2410.10">
    <property type="entry name" value="Hect, E3 ligase catalytic domain"/>
    <property type="match status" value="1"/>
</dbReference>
<feature type="active site" description="Glycyl thioester intermediate" evidence="3">
    <location>
        <position position="130"/>
    </location>
</feature>
<comment type="caution">
    <text evidence="5">The sequence shown here is derived from an EMBL/GenBank/DDBJ whole genome shotgun (WGS) entry which is preliminary data.</text>
</comment>
<evidence type="ECO:0000259" key="4">
    <source>
        <dbReference type="PROSITE" id="PS50237"/>
    </source>
</evidence>
<name>A0ABU7A9G2_9TELE</name>
<organism evidence="5 6">
    <name type="scientific">Ataeniobius toweri</name>
    <dbReference type="NCBI Taxonomy" id="208326"/>
    <lineage>
        <taxon>Eukaryota</taxon>
        <taxon>Metazoa</taxon>
        <taxon>Chordata</taxon>
        <taxon>Craniata</taxon>
        <taxon>Vertebrata</taxon>
        <taxon>Euteleostomi</taxon>
        <taxon>Actinopterygii</taxon>
        <taxon>Neopterygii</taxon>
        <taxon>Teleostei</taxon>
        <taxon>Neoteleostei</taxon>
        <taxon>Acanthomorphata</taxon>
        <taxon>Ovalentaria</taxon>
        <taxon>Atherinomorphae</taxon>
        <taxon>Cyprinodontiformes</taxon>
        <taxon>Goodeidae</taxon>
        <taxon>Ataeniobius</taxon>
    </lineage>
</organism>
<dbReference type="SUPFAM" id="SSF56204">
    <property type="entry name" value="Hect, E3 ligase catalytic domain"/>
    <property type="match status" value="1"/>
</dbReference>
<evidence type="ECO:0000256" key="2">
    <source>
        <dbReference type="ARBA" id="ARBA00022786"/>
    </source>
</evidence>
<proteinExistence type="predicted"/>
<evidence type="ECO:0000313" key="5">
    <source>
        <dbReference type="EMBL" id="MED6234419.1"/>
    </source>
</evidence>
<evidence type="ECO:0000313" key="6">
    <source>
        <dbReference type="Proteomes" id="UP001345963"/>
    </source>
</evidence>
<protein>
    <recommendedName>
        <fullName evidence="4">HECT domain-containing protein</fullName>
    </recommendedName>
</protein>
<dbReference type="EMBL" id="JAHUTI010007668">
    <property type="protein sequence ID" value="MED6234419.1"/>
    <property type="molecule type" value="Genomic_DNA"/>
</dbReference>